<feature type="chain" id="PRO_5006904172" evidence="1">
    <location>
        <begin position="24"/>
        <end position="139"/>
    </location>
</feature>
<evidence type="ECO:0000256" key="1">
    <source>
        <dbReference type="SAM" id="SignalP"/>
    </source>
</evidence>
<dbReference type="EMBL" id="LKEF01000011">
    <property type="protein sequence ID" value="KTB67438.1"/>
    <property type="molecule type" value="Genomic_DNA"/>
</dbReference>
<name>A0A0W0I2Z8_PSEFL</name>
<organism evidence="2 3">
    <name type="scientific">Pseudomonas fluorescens ICMP 11288</name>
    <dbReference type="NCBI Taxonomy" id="1198309"/>
    <lineage>
        <taxon>Bacteria</taxon>
        <taxon>Pseudomonadati</taxon>
        <taxon>Pseudomonadota</taxon>
        <taxon>Gammaproteobacteria</taxon>
        <taxon>Pseudomonadales</taxon>
        <taxon>Pseudomonadaceae</taxon>
        <taxon>Pseudomonas</taxon>
    </lineage>
</organism>
<accession>A0A0W0I2Z8</accession>
<reference evidence="2 3" key="1">
    <citation type="submission" date="2015-09" db="EMBL/GenBank/DDBJ databases">
        <title>Genome sequence of ICMP 11288.</title>
        <authorList>
            <person name="Visnovsky S."/>
            <person name="Lu A."/>
            <person name="Panda P."/>
            <person name="Pitman A."/>
        </authorList>
    </citation>
    <scope>NUCLEOTIDE SEQUENCE [LARGE SCALE GENOMIC DNA]</scope>
    <source>
        <strain evidence="2 3">ICMP 11288</strain>
    </source>
</reference>
<feature type="signal peptide" evidence="1">
    <location>
        <begin position="1"/>
        <end position="23"/>
    </location>
</feature>
<gene>
    <name evidence="2" type="ORF">AO063_22300</name>
</gene>
<comment type="caution">
    <text evidence="2">The sequence shown here is derived from an EMBL/GenBank/DDBJ whole genome shotgun (WGS) entry which is preliminary data.</text>
</comment>
<sequence length="139" mass="15217">MNSARYTMLGLLLYTLASSHAQASAHLWPMALLPVNYKNFAECLAVLQQQDHDDRQGLTKLEVLDSGATVAKTLQGPGLSLSGKDIATYQATVGWKTRLRVDNHMEANYTSETRDMRCEGPILHSSPSGEAFPATPEPE</sequence>
<evidence type="ECO:0000313" key="3">
    <source>
        <dbReference type="Proteomes" id="UP000054197"/>
    </source>
</evidence>
<dbReference type="AlphaFoldDB" id="A0A0W0I2Z8"/>
<keyword evidence="1" id="KW-0732">Signal</keyword>
<dbReference type="Proteomes" id="UP000054197">
    <property type="component" value="Unassembled WGS sequence"/>
</dbReference>
<protein>
    <submittedName>
        <fullName evidence="2">Uncharacterized protein</fullName>
    </submittedName>
</protein>
<proteinExistence type="predicted"/>
<evidence type="ECO:0000313" key="2">
    <source>
        <dbReference type="EMBL" id="KTB67438.1"/>
    </source>
</evidence>